<reference evidence="1 2" key="1">
    <citation type="submission" date="2018-11" db="EMBL/GenBank/DDBJ databases">
        <title>Sequencing the genomes of 1000 actinobacteria strains.</title>
        <authorList>
            <person name="Klenk H.-P."/>
        </authorList>
    </citation>
    <scope>NUCLEOTIDE SEQUENCE [LARGE SCALE GENOMIC DNA]</scope>
    <source>
        <strain evidence="1 2">DSM 43634</strain>
    </source>
</reference>
<evidence type="ECO:0000313" key="2">
    <source>
        <dbReference type="Proteomes" id="UP000271683"/>
    </source>
</evidence>
<gene>
    <name evidence="1" type="ORF">EDD30_2801</name>
</gene>
<evidence type="ECO:0000313" key="1">
    <source>
        <dbReference type="EMBL" id="ROP29972.1"/>
    </source>
</evidence>
<protein>
    <submittedName>
        <fullName evidence="1">Uncharacterized protein</fullName>
    </submittedName>
</protein>
<dbReference type="Proteomes" id="UP000271683">
    <property type="component" value="Unassembled WGS sequence"/>
</dbReference>
<name>A0A3N1GI56_9ACTN</name>
<dbReference type="EMBL" id="RJKL01000001">
    <property type="protein sequence ID" value="ROP29972.1"/>
    <property type="molecule type" value="Genomic_DNA"/>
</dbReference>
<accession>A0A3N1GI56</accession>
<proteinExistence type="predicted"/>
<organism evidence="1 2">
    <name type="scientific">Couchioplanes caeruleus</name>
    <dbReference type="NCBI Taxonomy" id="56438"/>
    <lineage>
        <taxon>Bacteria</taxon>
        <taxon>Bacillati</taxon>
        <taxon>Actinomycetota</taxon>
        <taxon>Actinomycetes</taxon>
        <taxon>Micromonosporales</taxon>
        <taxon>Micromonosporaceae</taxon>
        <taxon>Couchioplanes</taxon>
    </lineage>
</organism>
<sequence length="76" mass="7922">MNCVDCTVSPVSENAYTCASVVCAGTYWVGNIYFLSAPTGWVWPTAPPSCIGAGTAPYRSIQCAVVSNTVTISPVD</sequence>
<dbReference type="AlphaFoldDB" id="A0A3N1GI56"/>
<comment type="caution">
    <text evidence="1">The sequence shown here is derived from an EMBL/GenBank/DDBJ whole genome shotgun (WGS) entry which is preliminary data.</text>
</comment>